<dbReference type="Gene3D" id="3.30.70.270">
    <property type="match status" value="3"/>
</dbReference>
<feature type="compositionally biased region" description="Acidic residues" evidence="1">
    <location>
        <begin position="530"/>
        <end position="548"/>
    </location>
</feature>
<dbReference type="InterPro" id="IPR043128">
    <property type="entry name" value="Rev_trsase/Diguanyl_cyclase"/>
</dbReference>
<dbReference type="InterPro" id="IPR000477">
    <property type="entry name" value="RT_dom"/>
</dbReference>
<protein>
    <submittedName>
        <fullName evidence="3">Reverse transcriptase (RNA-dependent DNA polymerase)</fullName>
    </submittedName>
</protein>
<dbReference type="InterPro" id="IPR041577">
    <property type="entry name" value="RT_RNaseH_2"/>
</dbReference>
<keyword evidence="3" id="KW-0695">RNA-directed DNA polymerase</keyword>
<evidence type="ECO:0000256" key="1">
    <source>
        <dbReference type="SAM" id="MobiDB-lite"/>
    </source>
</evidence>
<reference evidence="3 4" key="1">
    <citation type="journal article" date="2024" name="BMC Genomics">
        <title>De novo assembly and annotation of Popillia japonica's genome with initial clues to its potential as an invasive pest.</title>
        <authorList>
            <person name="Cucini C."/>
            <person name="Boschi S."/>
            <person name="Funari R."/>
            <person name="Cardaioli E."/>
            <person name="Iannotti N."/>
            <person name="Marturano G."/>
            <person name="Paoli F."/>
            <person name="Bruttini M."/>
            <person name="Carapelli A."/>
            <person name="Frati F."/>
            <person name="Nardi F."/>
        </authorList>
    </citation>
    <scope>NUCLEOTIDE SEQUENCE [LARGE SCALE GENOMIC DNA]</scope>
    <source>
        <strain evidence="3">DMR45628</strain>
    </source>
</reference>
<sequence>MDDTESPVTNIESMYEEEQIDGGPTKTMDMSYAINPNLAEEDIAQLQIDGGPTKTMDMSYAINPNLAEEDIAQLQILIQPVTCKPYRLPYAQRDIVKQTVDELLQAGIVRASNSAYASPVVLFGKRAEGTRMCVDYRRLNSITNCKKEYMVPISMEELDHLAHKKYFPTLDLASGYYQVPVAEGSRQFTAFVTNDGSYEFTRMPFGLVNAPSVFHRLMRKVFAELGPESVTIYMDNILIASESVDEGLEKLGRVFGVLNEEGLTLNLKKCRFLLETVEYLGMEIDCNGVRTRNSDNLYGRYPDRKWFGPETVTIYMDDILIASDSVDEGLEKLGGVFGVLKEEGLTLNLKKCRFLFETVEYLGMEIDCNGVRPGEAKINVVRNFKSWYGDRLQWCSPRKNEEWEWTANQEEAFQKTKDVLTQRPVLALYNPEGTFEVHTDASKRGLAGILLQRMSDTPLKPVAYFSRQTSDFEERYHSYELETLAVVDSDERFRIYLLSDVPGAQRTQGKFESDYAADALKPWCTLEPEEEIEDDFSSSETELLEEEPGSGSSSGISRVARPSC</sequence>
<keyword evidence="3" id="KW-0808">Transferase</keyword>
<dbReference type="SUPFAM" id="SSF56672">
    <property type="entry name" value="DNA/RNA polymerases"/>
    <property type="match status" value="2"/>
</dbReference>
<dbReference type="CDD" id="cd01647">
    <property type="entry name" value="RT_LTR"/>
    <property type="match status" value="1"/>
</dbReference>
<dbReference type="InterPro" id="IPR043502">
    <property type="entry name" value="DNA/RNA_pol_sf"/>
</dbReference>
<dbReference type="InterPro" id="IPR051320">
    <property type="entry name" value="Viral_Replic_Matur_Polypro"/>
</dbReference>
<dbReference type="Pfam" id="PF00078">
    <property type="entry name" value="RVT_1"/>
    <property type="match status" value="2"/>
</dbReference>
<dbReference type="Gene3D" id="3.10.10.10">
    <property type="entry name" value="HIV Type 1 Reverse Transcriptase, subunit A, domain 1"/>
    <property type="match status" value="1"/>
</dbReference>
<proteinExistence type="predicted"/>
<gene>
    <name evidence="3" type="ORF">QE152_g4860</name>
</gene>
<dbReference type="GO" id="GO:0003964">
    <property type="term" value="F:RNA-directed DNA polymerase activity"/>
    <property type="evidence" value="ECO:0007669"/>
    <property type="project" value="UniProtKB-KW"/>
</dbReference>
<evidence type="ECO:0000313" key="4">
    <source>
        <dbReference type="Proteomes" id="UP001458880"/>
    </source>
</evidence>
<organism evidence="3 4">
    <name type="scientific">Popillia japonica</name>
    <name type="common">Japanese beetle</name>
    <dbReference type="NCBI Taxonomy" id="7064"/>
    <lineage>
        <taxon>Eukaryota</taxon>
        <taxon>Metazoa</taxon>
        <taxon>Ecdysozoa</taxon>
        <taxon>Arthropoda</taxon>
        <taxon>Hexapoda</taxon>
        <taxon>Insecta</taxon>
        <taxon>Pterygota</taxon>
        <taxon>Neoptera</taxon>
        <taxon>Endopterygota</taxon>
        <taxon>Coleoptera</taxon>
        <taxon>Polyphaga</taxon>
        <taxon>Scarabaeiformia</taxon>
        <taxon>Scarabaeidae</taxon>
        <taxon>Rutelinae</taxon>
        <taxon>Popillia</taxon>
    </lineage>
</organism>
<dbReference type="PANTHER" id="PTHR33064:SF37">
    <property type="entry name" value="RIBONUCLEASE H"/>
    <property type="match status" value="1"/>
</dbReference>
<comment type="caution">
    <text evidence="3">The sequence shown here is derived from an EMBL/GenBank/DDBJ whole genome shotgun (WGS) entry which is preliminary data.</text>
</comment>
<feature type="region of interest" description="Disordered" evidence="1">
    <location>
        <begin position="530"/>
        <end position="564"/>
    </location>
</feature>
<dbReference type="EMBL" id="JASPKY010000026">
    <property type="protein sequence ID" value="KAK9751727.1"/>
    <property type="molecule type" value="Genomic_DNA"/>
</dbReference>
<evidence type="ECO:0000259" key="2">
    <source>
        <dbReference type="PROSITE" id="PS50878"/>
    </source>
</evidence>
<name>A0AAW1N1C1_POPJA</name>
<keyword evidence="4" id="KW-1185">Reference proteome</keyword>
<dbReference type="AlphaFoldDB" id="A0AAW1N1C1"/>
<dbReference type="PROSITE" id="PS50878">
    <property type="entry name" value="RT_POL"/>
    <property type="match status" value="1"/>
</dbReference>
<feature type="domain" description="Reverse transcriptase" evidence="2">
    <location>
        <begin position="104"/>
        <end position="284"/>
    </location>
</feature>
<accession>A0AAW1N1C1</accession>
<evidence type="ECO:0000313" key="3">
    <source>
        <dbReference type="EMBL" id="KAK9751727.1"/>
    </source>
</evidence>
<dbReference type="Pfam" id="PF17919">
    <property type="entry name" value="RT_RNaseH_2"/>
    <property type="match status" value="1"/>
</dbReference>
<dbReference type="PANTHER" id="PTHR33064">
    <property type="entry name" value="POL PROTEIN"/>
    <property type="match status" value="1"/>
</dbReference>
<keyword evidence="3" id="KW-0548">Nucleotidyltransferase</keyword>
<dbReference type="Proteomes" id="UP001458880">
    <property type="component" value="Unassembled WGS sequence"/>
</dbReference>